<dbReference type="InterPro" id="IPR017946">
    <property type="entry name" value="PLC-like_Pdiesterase_TIM-brl"/>
</dbReference>
<dbReference type="AlphaFoldDB" id="A0A2D2LUI2"/>
<dbReference type="GO" id="GO:0008081">
    <property type="term" value="F:phosphoric diester hydrolase activity"/>
    <property type="evidence" value="ECO:0007669"/>
    <property type="project" value="InterPro"/>
</dbReference>
<dbReference type="Proteomes" id="UP000229340">
    <property type="component" value="Chromosome"/>
</dbReference>
<sequence length="300" mass="34420">MRHPNQRYYLLGHRAARAEMLENCQDGFAYVQQLQKHGKQLDGVEFDIQMTADGKFVVVHDETLNRLTGQQSWIADKTWAELDAIVQSDYGRFSQRFELGFLKHHVLLLDDLPRYLQHFCHIELEIKTHAKTQPALLVKNLLRLLSQEIWQDLPITLTSFDTDILYQIQNQQQFLTFHFPTGLLLEPKTLEPKTLKPKTLEPNTTLAGQIAFLPTPDAAGKNLILQTFNRACALGCRQVGIYYALITPTLLEIAKIYGLTVSAWTVNEVDVAKRLIEMGVDCVITDYPTQFLTQLYEFNV</sequence>
<dbReference type="SUPFAM" id="SSF51695">
    <property type="entry name" value="PLC-like phosphodiesterases"/>
    <property type="match status" value="1"/>
</dbReference>
<organism evidence="2 3">
    <name type="scientific">Faucicola osloensis</name>
    <name type="common">Moraxella osloensis</name>
    <dbReference type="NCBI Taxonomy" id="34062"/>
    <lineage>
        <taxon>Bacteria</taxon>
        <taxon>Pseudomonadati</taxon>
        <taxon>Pseudomonadota</taxon>
        <taxon>Gammaproteobacteria</taxon>
        <taxon>Moraxellales</taxon>
        <taxon>Moraxellaceae</taxon>
        <taxon>Faucicola</taxon>
    </lineage>
</organism>
<dbReference type="GO" id="GO:0006629">
    <property type="term" value="P:lipid metabolic process"/>
    <property type="evidence" value="ECO:0007669"/>
    <property type="project" value="InterPro"/>
</dbReference>
<gene>
    <name evidence="2" type="ORF">NP7_04790</name>
</gene>
<dbReference type="Gene3D" id="3.20.20.190">
    <property type="entry name" value="Phosphatidylinositol (PI) phosphodiesterase"/>
    <property type="match status" value="1"/>
</dbReference>
<dbReference type="STRING" id="34062.AXE82_00930"/>
<proteinExistence type="predicted"/>
<dbReference type="Pfam" id="PF03009">
    <property type="entry name" value="GDPD"/>
    <property type="match status" value="1"/>
</dbReference>
<dbReference type="PANTHER" id="PTHR46211:SF14">
    <property type="entry name" value="GLYCEROPHOSPHODIESTER PHOSPHODIESTERASE"/>
    <property type="match status" value="1"/>
</dbReference>
<accession>A0A2D2LUI2</accession>
<reference evidence="3" key="1">
    <citation type="submission" date="2017-11" db="EMBL/GenBank/DDBJ databases">
        <title>Complete genome sequence of Moraxella osloensis NP7 isolated from human skin.</title>
        <authorList>
            <person name="Lee K."/>
            <person name="Lim J.Y."/>
            <person name="Hwang I."/>
        </authorList>
    </citation>
    <scope>NUCLEOTIDE SEQUENCE [LARGE SCALE GENOMIC DNA]</scope>
    <source>
        <strain evidence="3">NP7</strain>
    </source>
</reference>
<dbReference type="CDD" id="cd08556">
    <property type="entry name" value="GDPD"/>
    <property type="match status" value="1"/>
</dbReference>
<evidence type="ECO:0000313" key="3">
    <source>
        <dbReference type="Proteomes" id="UP000229340"/>
    </source>
</evidence>
<protein>
    <recommendedName>
        <fullName evidence="1">GP-PDE domain-containing protein</fullName>
    </recommendedName>
</protein>
<feature type="domain" description="GP-PDE" evidence="1">
    <location>
        <begin position="8"/>
        <end position="295"/>
    </location>
</feature>
<evidence type="ECO:0000313" key="2">
    <source>
        <dbReference type="EMBL" id="ATR78630.1"/>
    </source>
</evidence>
<dbReference type="RefSeq" id="WP_100269908.1">
    <property type="nucleotide sequence ID" value="NZ_CP024443.1"/>
</dbReference>
<dbReference type="EMBL" id="CP024443">
    <property type="protein sequence ID" value="ATR78630.1"/>
    <property type="molecule type" value="Genomic_DNA"/>
</dbReference>
<evidence type="ECO:0000259" key="1">
    <source>
        <dbReference type="PROSITE" id="PS51704"/>
    </source>
</evidence>
<name>A0A2D2LUI2_FAUOS</name>
<dbReference type="InterPro" id="IPR030395">
    <property type="entry name" value="GP_PDE_dom"/>
</dbReference>
<dbReference type="PROSITE" id="PS51704">
    <property type="entry name" value="GP_PDE"/>
    <property type="match status" value="1"/>
</dbReference>
<dbReference type="PANTHER" id="PTHR46211">
    <property type="entry name" value="GLYCEROPHOSPHORYL DIESTER PHOSPHODIESTERASE"/>
    <property type="match status" value="1"/>
</dbReference>